<dbReference type="EMBL" id="BAABCA010000005">
    <property type="protein sequence ID" value="GAA4237996.1"/>
    <property type="molecule type" value="Genomic_DNA"/>
</dbReference>
<proteinExistence type="predicted"/>
<evidence type="ECO:0000313" key="1">
    <source>
        <dbReference type="EMBL" id="GAA4237996.1"/>
    </source>
</evidence>
<dbReference type="SUPFAM" id="SSF49265">
    <property type="entry name" value="Fibronectin type III"/>
    <property type="match status" value="1"/>
</dbReference>
<dbReference type="Gene3D" id="2.115.10.20">
    <property type="entry name" value="Glycosyl hydrolase domain, family 43"/>
    <property type="match status" value="1"/>
</dbReference>
<dbReference type="Gene3D" id="2.60.40.10">
    <property type="entry name" value="Immunoglobulins"/>
    <property type="match status" value="2"/>
</dbReference>
<dbReference type="InterPro" id="IPR013783">
    <property type="entry name" value="Ig-like_fold"/>
</dbReference>
<name>A0ABP8CDQ1_9FLAO</name>
<sequence length="801" mass="89981">MLSNVLEAQIVLLGDNSPKENVNDGNFELIPAGSWRKGLQSPHWNNSHGPSKLTGDSRMALFKGRMYSSVPVGIIESNILNNISAYSKISEGDILNWGFGADSEYDCNAKVTLSLVFGENERILAEKKALMGGDLKVQHFKGVYKVKKKDAEGGMPFVRATLYSNEGVKVFLNYVNISVQAPETNGPNILNATVVSTGVKLKWEDNMETKMARYNVYRGEKIGAAYIKIANNLKSLEFTDTNLINGKQYHYLVTRVSGKESSKSPVVTITKIDKVKPKPPTNLTTNVFDTEVKINWKKSVDNDVKYYTVYRGDSKGENLQEIARQLTKNSFIDYTPSKGVENSYIVCAHDYSGNKSEASISAKAKVKAVFGASFSDLILPMPIHNKLTSNVWGADGVLPRDAENGIEDPEWSYWGGRPVKDKDGKYHMCVTRWPANATKGHWEWPFSTVAHVVSDKPTGPYLVKEDTAYKFGNGLGHNPDVVLLNDGTFMLYSLINWEATLFTSKSMNGPWKRLGVIEVDWKNSGESESRSYRFYRNLSGVQLEDGRFLFVTKAGAIMRSQDKNPLGPYKVLSKPIQGNPIIPEKYRGSNYEDPVIWKDEVQFHMMINAFWDYRAIYLRSPDGIHWKFNPGTAYTPHNTAYEDGTQTNWYKLERPHVLQDEYGRASHLSLAVIDVPKRDDLAKDNHSSKNIIVPLTIHKRIKLLNKKKLDKNTKNIKLLIQSEQGFNAQKDIDIKSLRYGASEVVDFGKGCKVTKIKRKGKDLIVEFDGKDNGITEANFAGKLLGRMLNGELLIAYSKLEN</sequence>
<dbReference type="InterPro" id="IPR023296">
    <property type="entry name" value="Glyco_hydro_beta-prop_sf"/>
</dbReference>
<dbReference type="Proteomes" id="UP001501496">
    <property type="component" value="Unassembled WGS sequence"/>
</dbReference>
<dbReference type="InterPro" id="IPR036116">
    <property type="entry name" value="FN3_sf"/>
</dbReference>
<gene>
    <name evidence="1" type="ORF">GCM10022291_26760</name>
</gene>
<protein>
    <submittedName>
        <fullName evidence="1">Uncharacterized protein</fullName>
    </submittedName>
</protein>
<comment type="caution">
    <text evidence="1">The sequence shown here is derived from an EMBL/GenBank/DDBJ whole genome shotgun (WGS) entry which is preliminary data.</text>
</comment>
<accession>A0ABP8CDQ1</accession>
<dbReference type="SUPFAM" id="SSF75005">
    <property type="entry name" value="Arabinanase/levansucrase/invertase"/>
    <property type="match status" value="1"/>
</dbReference>
<organism evidence="1 2">
    <name type="scientific">Postechiella marina</name>
    <dbReference type="NCBI Taxonomy" id="943941"/>
    <lineage>
        <taxon>Bacteria</taxon>
        <taxon>Pseudomonadati</taxon>
        <taxon>Bacteroidota</taxon>
        <taxon>Flavobacteriia</taxon>
        <taxon>Flavobacteriales</taxon>
        <taxon>Flavobacteriaceae</taxon>
        <taxon>Postechiella</taxon>
    </lineage>
</organism>
<reference evidence="2" key="1">
    <citation type="journal article" date="2019" name="Int. J. Syst. Evol. Microbiol.">
        <title>The Global Catalogue of Microorganisms (GCM) 10K type strain sequencing project: providing services to taxonomists for standard genome sequencing and annotation.</title>
        <authorList>
            <consortium name="The Broad Institute Genomics Platform"/>
            <consortium name="The Broad Institute Genome Sequencing Center for Infectious Disease"/>
            <person name="Wu L."/>
            <person name="Ma J."/>
        </authorList>
    </citation>
    <scope>NUCLEOTIDE SEQUENCE [LARGE SCALE GENOMIC DNA]</scope>
    <source>
        <strain evidence="2">JCM 17630</strain>
    </source>
</reference>
<dbReference type="CDD" id="cd08994">
    <property type="entry name" value="GH43_62_32_68_117_130-like"/>
    <property type="match status" value="1"/>
</dbReference>
<keyword evidence="2" id="KW-1185">Reference proteome</keyword>
<evidence type="ECO:0000313" key="2">
    <source>
        <dbReference type="Proteomes" id="UP001501496"/>
    </source>
</evidence>